<gene>
    <name evidence="10" type="ORF">AKG39_15170</name>
</gene>
<accession>A0A0L6TXW5</accession>
<keyword evidence="3" id="KW-0004">4Fe-4S</keyword>
<evidence type="ECO:0000256" key="8">
    <source>
        <dbReference type="ARBA" id="ARBA00049934"/>
    </source>
</evidence>
<proteinExistence type="inferred from homology"/>
<dbReference type="GO" id="GO:0046872">
    <property type="term" value="F:metal ion binding"/>
    <property type="evidence" value="ECO:0007669"/>
    <property type="project" value="UniProtKB-KW"/>
</dbReference>
<sequence>MWKTIRIDSNNNTIKSENYKDEYLGLGGRSLIAQFLIDEVNPTCDPLGEDAKIIFCTGMFAGSGLVCANRLSVGAKSPLTNGIKESNVGGSAAGALAGHNIRAIVIEDIPEGDAAMKIVLIQSNGTISLEDASPYQGMNNYEFVENMQNNYGEKVSVISIGRAGERLYKNSSLQVTEFGTNYPCRAAGRGGLGSVLGSKRIKGIVIQKSNKKNTLEFANQEQFKKIKKELNQSVIESSKTSPFSLVGTASTIDLVGPAGIIPTHNFTGDISENIENLKSDKFLEFVNKNGKNQHPCQAGCLVKCSNIINDADGNFLTGGFEYETIALCGPNCDIYDYEAIAKMDRICDDIGLDTIETGASVALCMEAGLIPWGDAQAALALYQQISDGTDLGNLLGQGTGEVGRHFNSKRIPTCKNQAMPGYDPRGSLGTGYTYATTSMGADHTAGITLGPDDPTDIEGAVATSNLMQHIFAMADSMTCMMAMATLGGQLDKVAELYNAMYDGNLNPDDLFAAADKTLLLEREFNEKAGWKPEDNVIPEFFRNEALPSTGKRFDIPVKLLSMKVKQ</sequence>
<protein>
    <recommendedName>
        <fullName evidence="9">Aldehyde ferredoxin oxidoreductase N-terminal domain-containing protein</fullName>
    </recommendedName>
</protein>
<dbReference type="InterPro" id="IPR036503">
    <property type="entry name" value="Ald_Fedxn_OxRdtase_N_sf"/>
</dbReference>
<keyword evidence="4" id="KW-0479">Metal-binding</keyword>
<dbReference type="AlphaFoldDB" id="A0A0L6TXW5"/>
<evidence type="ECO:0000256" key="1">
    <source>
        <dbReference type="ARBA" id="ARBA00001966"/>
    </source>
</evidence>
<keyword evidence="7" id="KW-0411">Iron-sulfur</keyword>
<evidence type="ECO:0000313" key="11">
    <source>
        <dbReference type="Proteomes" id="UP000036873"/>
    </source>
</evidence>
<evidence type="ECO:0000256" key="2">
    <source>
        <dbReference type="ARBA" id="ARBA00011032"/>
    </source>
</evidence>
<dbReference type="GO" id="GO:0051539">
    <property type="term" value="F:4 iron, 4 sulfur cluster binding"/>
    <property type="evidence" value="ECO:0007669"/>
    <property type="project" value="UniProtKB-KW"/>
</dbReference>
<evidence type="ECO:0000256" key="5">
    <source>
        <dbReference type="ARBA" id="ARBA00023002"/>
    </source>
</evidence>
<comment type="cofactor">
    <cofactor evidence="8">
        <name>tungstopterin</name>
        <dbReference type="ChEBI" id="CHEBI:30402"/>
    </cofactor>
</comment>
<dbReference type="Gene3D" id="1.10.599.10">
    <property type="entry name" value="Aldehyde Ferredoxin Oxidoreductase Protein, subunit A, domain 3"/>
    <property type="match status" value="1"/>
</dbReference>
<dbReference type="SUPFAM" id="SSF56228">
    <property type="entry name" value="Aldehyde ferredoxin oxidoreductase, N-terminal domain"/>
    <property type="match status" value="1"/>
</dbReference>
<dbReference type="Proteomes" id="UP000036873">
    <property type="component" value="Unassembled WGS sequence"/>
</dbReference>
<dbReference type="SMART" id="SM00790">
    <property type="entry name" value="AFOR_N"/>
    <property type="match status" value="1"/>
</dbReference>
<dbReference type="InterPro" id="IPR013983">
    <property type="entry name" value="Ald_Fedxn_OxRdtase_N"/>
</dbReference>
<comment type="cofactor">
    <cofactor evidence="1">
        <name>[4Fe-4S] cluster</name>
        <dbReference type="ChEBI" id="CHEBI:49883"/>
    </cofactor>
</comment>
<dbReference type="EMBL" id="LGYO01000041">
    <property type="protein sequence ID" value="KNZ40907.1"/>
    <property type="molecule type" value="Genomic_DNA"/>
</dbReference>
<dbReference type="InterPro" id="IPR036021">
    <property type="entry name" value="Tungsten_al_ferr_oxy-like_C"/>
</dbReference>
<feature type="domain" description="Aldehyde ferredoxin oxidoreductase N-terminal" evidence="9">
    <location>
        <begin position="1"/>
        <end position="210"/>
    </location>
</feature>
<dbReference type="PANTHER" id="PTHR30038:SF0">
    <property type="entry name" value="TUNGSTEN-CONTAINING ALDEHYDE FERREDOXIN OXIDOREDUCTASE"/>
    <property type="match status" value="1"/>
</dbReference>
<dbReference type="PATRIC" id="fig|52689.4.peg.2554"/>
<dbReference type="Pfam" id="PF02730">
    <property type="entry name" value="AFOR_N"/>
    <property type="match status" value="1"/>
</dbReference>
<keyword evidence="6" id="KW-0408">Iron</keyword>
<keyword evidence="11" id="KW-1185">Reference proteome</keyword>
<dbReference type="RefSeq" id="WP_050741254.1">
    <property type="nucleotide sequence ID" value="NZ_LGYO01000041.1"/>
</dbReference>
<comment type="similarity">
    <text evidence="2">Belongs to the AOR/FOR family.</text>
</comment>
<dbReference type="Pfam" id="PF01314">
    <property type="entry name" value="AFOR_C"/>
    <property type="match status" value="1"/>
</dbReference>
<dbReference type="InterPro" id="IPR013985">
    <property type="entry name" value="Ald_Fedxn_OxRdtase_dom3"/>
</dbReference>
<dbReference type="SUPFAM" id="SSF48310">
    <property type="entry name" value="Aldehyde ferredoxin oxidoreductase, C-terminal domains"/>
    <property type="match status" value="1"/>
</dbReference>
<evidence type="ECO:0000259" key="9">
    <source>
        <dbReference type="SMART" id="SM00790"/>
    </source>
</evidence>
<evidence type="ECO:0000313" key="10">
    <source>
        <dbReference type="EMBL" id="KNZ40907.1"/>
    </source>
</evidence>
<dbReference type="InterPro" id="IPR051919">
    <property type="entry name" value="W-dependent_AOR"/>
</dbReference>
<keyword evidence="5" id="KW-0560">Oxidoreductase</keyword>
<dbReference type="InterPro" id="IPR013984">
    <property type="entry name" value="Ald_Fedxn_OxRdtase_dom2"/>
</dbReference>
<dbReference type="Gene3D" id="1.10.569.10">
    <property type="entry name" value="Aldehyde Ferredoxin Oxidoreductase Protein, subunit A, domain 2"/>
    <property type="match status" value="1"/>
</dbReference>
<evidence type="ECO:0000256" key="7">
    <source>
        <dbReference type="ARBA" id="ARBA00023014"/>
    </source>
</evidence>
<dbReference type="PANTHER" id="PTHR30038">
    <property type="entry name" value="ALDEHYDE FERREDOXIN OXIDOREDUCTASE"/>
    <property type="match status" value="1"/>
</dbReference>
<dbReference type="OrthoDB" id="9763894at2"/>
<evidence type="ECO:0000256" key="6">
    <source>
        <dbReference type="ARBA" id="ARBA00023004"/>
    </source>
</evidence>
<dbReference type="STRING" id="52689.AKG39_15170"/>
<name>A0A0L6TXW5_9FIRM</name>
<comment type="caution">
    <text evidence="10">The sequence shown here is derived from an EMBL/GenBank/DDBJ whole genome shotgun (WGS) entry which is preliminary data.</text>
</comment>
<dbReference type="GO" id="GO:0009055">
    <property type="term" value="F:electron transfer activity"/>
    <property type="evidence" value="ECO:0007669"/>
    <property type="project" value="InterPro"/>
</dbReference>
<dbReference type="InterPro" id="IPR001203">
    <property type="entry name" value="OxRdtase_Ald_Fedxn_C"/>
</dbReference>
<reference evidence="11" key="1">
    <citation type="submission" date="2015-07" db="EMBL/GenBank/DDBJ databases">
        <title>Draft genome sequence of Acetobacterium bakii DSM 8293, a potential psychrophilic chemical producer through syngas fermentation.</title>
        <authorList>
            <person name="Song Y."/>
            <person name="Hwang S."/>
            <person name="Cho B.-K."/>
        </authorList>
    </citation>
    <scope>NUCLEOTIDE SEQUENCE [LARGE SCALE GENOMIC DNA]</scope>
    <source>
        <strain evidence="11">DSM 8239</strain>
    </source>
</reference>
<dbReference type="Gene3D" id="3.60.9.10">
    <property type="entry name" value="Aldehyde ferredoxin oxidoreductase, N-terminal domain"/>
    <property type="match status" value="1"/>
</dbReference>
<evidence type="ECO:0000256" key="4">
    <source>
        <dbReference type="ARBA" id="ARBA00022723"/>
    </source>
</evidence>
<organism evidence="10 11">
    <name type="scientific">Acetobacterium bakii</name>
    <dbReference type="NCBI Taxonomy" id="52689"/>
    <lineage>
        <taxon>Bacteria</taxon>
        <taxon>Bacillati</taxon>
        <taxon>Bacillota</taxon>
        <taxon>Clostridia</taxon>
        <taxon>Eubacteriales</taxon>
        <taxon>Eubacteriaceae</taxon>
        <taxon>Acetobacterium</taxon>
    </lineage>
</organism>
<evidence type="ECO:0000256" key="3">
    <source>
        <dbReference type="ARBA" id="ARBA00022485"/>
    </source>
</evidence>
<dbReference type="GO" id="GO:0016625">
    <property type="term" value="F:oxidoreductase activity, acting on the aldehyde or oxo group of donors, iron-sulfur protein as acceptor"/>
    <property type="evidence" value="ECO:0007669"/>
    <property type="project" value="InterPro"/>
</dbReference>